<dbReference type="Proteomes" id="UP000070376">
    <property type="component" value="Unassembled WGS sequence"/>
</dbReference>
<proteinExistence type="predicted"/>
<dbReference type="EMBL" id="LRPN01000209">
    <property type="protein sequence ID" value="KWZ76323.1"/>
    <property type="molecule type" value="Genomic_DNA"/>
</dbReference>
<dbReference type="PATRIC" id="fig|1398.22.peg.3859"/>
<accession>A0A133K9V3</accession>
<gene>
    <name evidence="1" type="ORF">HMPREF3213_03855</name>
</gene>
<evidence type="ECO:0000313" key="1">
    <source>
        <dbReference type="EMBL" id="KWZ76323.1"/>
    </source>
</evidence>
<organism evidence="1 2">
    <name type="scientific">Heyndrickxia coagulans</name>
    <name type="common">Weizmannia coagulans</name>
    <dbReference type="NCBI Taxonomy" id="1398"/>
    <lineage>
        <taxon>Bacteria</taxon>
        <taxon>Bacillati</taxon>
        <taxon>Bacillota</taxon>
        <taxon>Bacilli</taxon>
        <taxon>Bacillales</taxon>
        <taxon>Bacillaceae</taxon>
        <taxon>Heyndrickxia</taxon>
    </lineage>
</organism>
<evidence type="ECO:0000313" key="2">
    <source>
        <dbReference type="Proteomes" id="UP000070376"/>
    </source>
</evidence>
<dbReference type="AlphaFoldDB" id="A0A133K9V3"/>
<name>A0A133K9V3_HEYCO</name>
<protein>
    <submittedName>
        <fullName evidence="1">Uncharacterized protein</fullName>
    </submittedName>
</protein>
<sequence length="43" mass="4953">MSTLYKIFVENRETRQHGLECKHAAALSAFILTVLLYIWQSGL</sequence>
<comment type="caution">
    <text evidence="1">The sequence shown here is derived from an EMBL/GenBank/DDBJ whole genome shotgun (WGS) entry which is preliminary data.</text>
</comment>
<reference evidence="2" key="1">
    <citation type="submission" date="2016-01" db="EMBL/GenBank/DDBJ databases">
        <authorList>
            <person name="Mitreva M."/>
            <person name="Pepin K.H."/>
            <person name="Mihindukulasuriya K.A."/>
            <person name="Fulton R."/>
            <person name="Fronick C."/>
            <person name="O'Laughlin M."/>
            <person name="Miner T."/>
            <person name="Herter B."/>
            <person name="Rosa B.A."/>
            <person name="Cordes M."/>
            <person name="Tomlinson C."/>
            <person name="Wollam A."/>
            <person name="Palsikar V.B."/>
            <person name="Mardis E.R."/>
            <person name="Wilson R.K."/>
        </authorList>
    </citation>
    <scope>NUCLEOTIDE SEQUENCE [LARGE SCALE GENOMIC DNA]</scope>
    <source>
        <strain evidence="2">GED7749B</strain>
    </source>
</reference>